<sequence>MGDTCQIIDVHQHPLPRWYLARLADAGLAKLGGRSPDEPSLQWSPEGALGQMDELGIAAALLSFSDPGASIGDPGFRRELARECNEYLAGLAAQAHGRFGALAVLPLPDVDDALAELNHAADRLRLCGVALLSNYSDAYLGDARFDPLFAELSRRRLPVFLHPAMPAYDAQLAYFPWILEFVFNTTRAAMHLIYSGTLDRYPDIPVILAHGGGTLPFLSFRLDMGQRIPGLELAHPVRHYLSRFYYDTAFATTPEPLAALLSLVAPSQLLFGSDLPFGTVPAAALSISQLACSPLVDDRTRAAVAHGSARWLFPKLGGRALGG</sequence>
<dbReference type="Gene3D" id="3.20.20.140">
    <property type="entry name" value="Metal-dependent hydrolases"/>
    <property type="match status" value="1"/>
</dbReference>
<dbReference type="InterPro" id="IPR006680">
    <property type="entry name" value="Amidohydro-rel"/>
</dbReference>
<organism evidence="3 4">
    <name type="scientific">Labrys okinawensis</name>
    <dbReference type="NCBI Taxonomy" id="346911"/>
    <lineage>
        <taxon>Bacteria</taxon>
        <taxon>Pseudomonadati</taxon>
        <taxon>Pseudomonadota</taxon>
        <taxon>Alphaproteobacteria</taxon>
        <taxon>Hyphomicrobiales</taxon>
        <taxon>Xanthobacteraceae</taxon>
        <taxon>Labrys</taxon>
    </lineage>
</organism>
<keyword evidence="3" id="KW-0378">Hydrolase</keyword>
<dbReference type="GO" id="GO:0016831">
    <property type="term" value="F:carboxy-lyase activity"/>
    <property type="evidence" value="ECO:0007669"/>
    <property type="project" value="InterPro"/>
</dbReference>
<dbReference type="GO" id="GO:0019748">
    <property type="term" value="P:secondary metabolic process"/>
    <property type="evidence" value="ECO:0007669"/>
    <property type="project" value="TreeGrafter"/>
</dbReference>
<feature type="domain" description="Amidohydrolase-related" evidence="2">
    <location>
        <begin position="8"/>
        <end position="314"/>
    </location>
</feature>
<evidence type="ECO:0000313" key="4">
    <source>
        <dbReference type="Proteomes" id="UP000237682"/>
    </source>
</evidence>
<protein>
    <submittedName>
        <fullName evidence="3">Amidohydrolase</fullName>
    </submittedName>
</protein>
<dbReference type="SUPFAM" id="SSF51556">
    <property type="entry name" value="Metallo-dependent hydrolases"/>
    <property type="match status" value="1"/>
</dbReference>
<dbReference type="OrthoDB" id="9799024at2"/>
<dbReference type="InterPro" id="IPR032466">
    <property type="entry name" value="Metal_Hydrolase"/>
</dbReference>
<accession>A0A2S9QJ21</accession>
<dbReference type="PANTHER" id="PTHR21240">
    <property type="entry name" value="2-AMINO-3-CARBOXYLMUCONATE-6-SEMIALDEHYDE DECARBOXYLASE"/>
    <property type="match status" value="1"/>
</dbReference>
<evidence type="ECO:0000256" key="1">
    <source>
        <dbReference type="ARBA" id="ARBA00023239"/>
    </source>
</evidence>
<dbReference type="AlphaFoldDB" id="A0A2S9QJ21"/>
<comment type="caution">
    <text evidence="3">The sequence shown here is derived from an EMBL/GenBank/DDBJ whole genome shotgun (WGS) entry which is preliminary data.</text>
</comment>
<keyword evidence="4" id="KW-1185">Reference proteome</keyword>
<dbReference type="PANTHER" id="PTHR21240:SF28">
    <property type="entry name" value="ISO-OROTATE DECARBOXYLASE (EUROFUNG)"/>
    <property type="match status" value="1"/>
</dbReference>
<reference evidence="3 4" key="1">
    <citation type="submission" date="2018-02" db="EMBL/GenBank/DDBJ databases">
        <title>Whole genome sequencing of endophytic bacterium.</title>
        <authorList>
            <person name="Eedara R."/>
            <person name="Podile A.R."/>
        </authorList>
    </citation>
    <scope>NUCLEOTIDE SEQUENCE [LARGE SCALE GENOMIC DNA]</scope>
    <source>
        <strain evidence="3 4">RP1T</strain>
    </source>
</reference>
<dbReference type="GO" id="GO:0016787">
    <property type="term" value="F:hydrolase activity"/>
    <property type="evidence" value="ECO:0007669"/>
    <property type="project" value="UniProtKB-KW"/>
</dbReference>
<name>A0A2S9QJ21_9HYPH</name>
<gene>
    <name evidence="3" type="ORF">C5L14_01770</name>
</gene>
<dbReference type="RefSeq" id="WP_105860307.1">
    <property type="nucleotide sequence ID" value="NZ_PUEJ01000001.1"/>
</dbReference>
<dbReference type="Proteomes" id="UP000237682">
    <property type="component" value="Unassembled WGS sequence"/>
</dbReference>
<evidence type="ECO:0000259" key="2">
    <source>
        <dbReference type="Pfam" id="PF04909"/>
    </source>
</evidence>
<evidence type="ECO:0000313" key="3">
    <source>
        <dbReference type="EMBL" id="PRH89343.1"/>
    </source>
</evidence>
<dbReference type="EMBL" id="PUEJ01000001">
    <property type="protein sequence ID" value="PRH89343.1"/>
    <property type="molecule type" value="Genomic_DNA"/>
</dbReference>
<keyword evidence="1" id="KW-0456">Lyase</keyword>
<dbReference type="InterPro" id="IPR032465">
    <property type="entry name" value="ACMSD"/>
</dbReference>
<dbReference type="Pfam" id="PF04909">
    <property type="entry name" value="Amidohydro_2"/>
    <property type="match status" value="1"/>
</dbReference>
<proteinExistence type="predicted"/>
<dbReference type="GO" id="GO:0005737">
    <property type="term" value="C:cytoplasm"/>
    <property type="evidence" value="ECO:0007669"/>
    <property type="project" value="TreeGrafter"/>
</dbReference>